<evidence type="ECO:0000313" key="2">
    <source>
        <dbReference type="EMBL" id="RHW17788.1"/>
    </source>
</evidence>
<dbReference type="OrthoDB" id="9795402at2"/>
<dbReference type="InterPro" id="IPR053136">
    <property type="entry name" value="UTP_pyrophosphatase-like"/>
</dbReference>
<dbReference type="EMBL" id="QWLV01000003">
    <property type="protein sequence ID" value="RHW17788.1"/>
    <property type="molecule type" value="Genomic_DNA"/>
</dbReference>
<dbReference type="AlphaFoldDB" id="A0A396RN20"/>
<dbReference type="PANTHER" id="PTHR30399">
    <property type="entry name" value="UNCHARACTERIZED PROTEIN YGJP"/>
    <property type="match status" value="1"/>
</dbReference>
<dbReference type="Pfam" id="PF01863">
    <property type="entry name" value="YgjP-like"/>
    <property type="match status" value="1"/>
</dbReference>
<name>A0A396RN20_9SPHN</name>
<comment type="caution">
    <text evidence="2">The sequence shown here is derived from an EMBL/GenBank/DDBJ whole genome shotgun (WGS) entry which is preliminary data.</text>
</comment>
<dbReference type="Gene3D" id="3.30.2010.10">
    <property type="entry name" value="Metalloproteases ('zincins'), catalytic domain"/>
    <property type="match status" value="1"/>
</dbReference>
<reference evidence="2 3" key="1">
    <citation type="submission" date="2018-08" db="EMBL/GenBank/DDBJ databases">
        <title>The multiple taxonomic identification of Sphingomonas gilva.</title>
        <authorList>
            <person name="Zhu D."/>
            <person name="Zheng S."/>
        </authorList>
    </citation>
    <scope>NUCLEOTIDE SEQUENCE [LARGE SCALE GENOMIC DNA]</scope>
    <source>
        <strain evidence="2 3">ZDH117</strain>
    </source>
</reference>
<dbReference type="PANTHER" id="PTHR30399:SF1">
    <property type="entry name" value="UTP PYROPHOSPHATASE"/>
    <property type="match status" value="1"/>
</dbReference>
<keyword evidence="3" id="KW-1185">Reference proteome</keyword>
<dbReference type="InterPro" id="IPR002725">
    <property type="entry name" value="YgjP-like_metallopeptidase"/>
</dbReference>
<feature type="domain" description="YgjP-like metallopeptidase" evidence="1">
    <location>
        <begin position="3"/>
        <end position="192"/>
    </location>
</feature>
<dbReference type="CDD" id="cd07344">
    <property type="entry name" value="M48_yhfN_like"/>
    <property type="match status" value="1"/>
</dbReference>
<organism evidence="2 3">
    <name type="scientific">Sphingomonas gilva</name>
    <dbReference type="NCBI Taxonomy" id="2305907"/>
    <lineage>
        <taxon>Bacteria</taxon>
        <taxon>Pseudomonadati</taxon>
        <taxon>Pseudomonadota</taxon>
        <taxon>Alphaproteobacteria</taxon>
        <taxon>Sphingomonadales</taxon>
        <taxon>Sphingomonadaceae</taxon>
        <taxon>Sphingomonas</taxon>
    </lineage>
</organism>
<evidence type="ECO:0000259" key="1">
    <source>
        <dbReference type="Pfam" id="PF01863"/>
    </source>
</evidence>
<proteinExistence type="predicted"/>
<evidence type="ECO:0000313" key="3">
    <source>
        <dbReference type="Proteomes" id="UP000266693"/>
    </source>
</evidence>
<dbReference type="Proteomes" id="UP000266693">
    <property type="component" value="Unassembled WGS sequence"/>
</dbReference>
<protein>
    <submittedName>
        <fullName evidence="2">M48 family peptidase</fullName>
    </submittedName>
</protein>
<gene>
    <name evidence="2" type="ORF">D1610_09370</name>
</gene>
<sequence>MRSGTLRLSLPPRASLDRAIAWARTQEGWVEAQSRRMPPALPLADGVAIPFCDGTLTLRHDPSRKRGVLRKGDVLHIGGAPDRLAAATLRWLRAEALRLLSAETAEFAARAGVRVTRVSVGDPKSRWGSCAASGAIRYSWRLILTPAHVRRATVAHEVAHRVHMDHSPRFHALVAEIADGDPKAARAWLARHGAAIQGIGVGAGS</sequence>
<accession>A0A396RN20</accession>